<keyword evidence="2" id="KW-1185">Reference proteome</keyword>
<reference evidence="1" key="2">
    <citation type="submission" date="2019-07" db="EMBL/GenBank/DDBJ databases">
        <authorList>
            <person name="Yang Y."/>
            <person name="Bocs S."/>
            <person name="Baudouin L."/>
        </authorList>
    </citation>
    <scope>NUCLEOTIDE SEQUENCE</scope>
    <source>
        <tissue evidence="1">Spear leaf of Hainan Tall coconut</tissue>
    </source>
</reference>
<reference evidence="1" key="1">
    <citation type="journal article" date="2017" name="Gigascience">
        <title>The genome draft of coconut (Cocos nucifera).</title>
        <authorList>
            <person name="Xiao Y."/>
            <person name="Xu P."/>
            <person name="Fan H."/>
            <person name="Baudouin L."/>
            <person name="Xia W."/>
            <person name="Bocs S."/>
            <person name="Xu J."/>
            <person name="Li Q."/>
            <person name="Guo A."/>
            <person name="Zhou L."/>
            <person name="Li J."/>
            <person name="Wu Y."/>
            <person name="Ma Z."/>
            <person name="Armero A."/>
            <person name="Issali A.E."/>
            <person name="Liu N."/>
            <person name="Peng M."/>
            <person name="Yang Y."/>
        </authorList>
    </citation>
    <scope>NUCLEOTIDE SEQUENCE</scope>
    <source>
        <tissue evidence="1">Spear leaf of Hainan Tall coconut</tissue>
    </source>
</reference>
<dbReference type="InterPro" id="IPR036928">
    <property type="entry name" value="AS_sf"/>
</dbReference>
<comment type="caution">
    <text evidence="1">The sequence shown here is derived from an EMBL/GenBank/DDBJ whole genome shotgun (WGS) entry which is preliminary data.</text>
</comment>
<dbReference type="OrthoDB" id="245563at2759"/>
<accession>A0A8K0IXP6</accession>
<evidence type="ECO:0000313" key="1">
    <source>
        <dbReference type="EMBL" id="KAG1371033.1"/>
    </source>
</evidence>
<dbReference type="Proteomes" id="UP000797356">
    <property type="component" value="Chromosome 16"/>
</dbReference>
<dbReference type="AlphaFoldDB" id="A0A8K0IXP6"/>
<dbReference type="PANTHER" id="PTHR46310">
    <property type="entry name" value="AMIDASE 1"/>
    <property type="match status" value="1"/>
</dbReference>
<name>A0A8K0IXP6_COCNU</name>
<dbReference type="Gene3D" id="3.90.1300.10">
    <property type="entry name" value="Amidase signature (AS) domain"/>
    <property type="match status" value="1"/>
</dbReference>
<proteinExistence type="predicted"/>
<protein>
    <submittedName>
        <fullName evidence="1">Putative Amidase 1</fullName>
    </submittedName>
</protein>
<organism evidence="1 2">
    <name type="scientific">Cocos nucifera</name>
    <name type="common">Coconut palm</name>
    <dbReference type="NCBI Taxonomy" id="13894"/>
    <lineage>
        <taxon>Eukaryota</taxon>
        <taxon>Viridiplantae</taxon>
        <taxon>Streptophyta</taxon>
        <taxon>Embryophyta</taxon>
        <taxon>Tracheophyta</taxon>
        <taxon>Spermatophyta</taxon>
        <taxon>Magnoliopsida</taxon>
        <taxon>Liliopsida</taxon>
        <taxon>Arecaceae</taxon>
        <taxon>Arecoideae</taxon>
        <taxon>Cocoseae</taxon>
        <taxon>Attaleinae</taxon>
        <taxon>Cocos</taxon>
    </lineage>
</organism>
<dbReference type="EMBL" id="CM017887">
    <property type="protein sequence ID" value="KAG1371033.1"/>
    <property type="molecule type" value="Genomic_DNA"/>
</dbReference>
<evidence type="ECO:0000313" key="2">
    <source>
        <dbReference type="Proteomes" id="UP000797356"/>
    </source>
</evidence>
<gene>
    <name evidence="1" type="ORF">COCNU_16G001270</name>
</gene>
<sequence length="132" mass="14564">MGGDSNELRYLLKDAIASEKVDEEFNIQTSYFLPLSIGVLKFSYLTVPGPPPKLRVEASTLELYLARAFSLLSIAGMSRFCQINIPLGMHDNLPVSVSLLARHGADHFLLNLAQALYPTLKEQASIAWKLGD</sequence>
<dbReference type="SUPFAM" id="SSF75304">
    <property type="entry name" value="Amidase signature (AS) enzymes"/>
    <property type="match status" value="1"/>
</dbReference>
<dbReference type="PANTHER" id="PTHR46310:SF7">
    <property type="entry name" value="AMIDASE 1"/>
    <property type="match status" value="1"/>
</dbReference>